<comment type="similarity">
    <text evidence="2">Belongs to the CND3 (condensin subunit 3) family.</text>
</comment>
<dbReference type="InterPro" id="IPR027165">
    <property type="entry name" value="CND3"/>
</dbReference>
<gene>
    <name evidence="9" type="ORF">CTOB1V02_LOCUS3071</name>
</gene>
<feature type="region of interest" description="Disordered" evidence="8">
    <location>
        <begin position="1000"/>
        <end position="1019"/>
    </location>
</feature>
<organism evidence="9">
    <name type="scientific">Cyprideis torosa</name>
    <dbReference type="NCBI Taxonomy" id="163714"/>
    <lineage>
        <taxon>Eukaryota</taxon>
        <taxon>Metazoa</taxon>
        <taxon>Ecdysozoa</taxon>
        <taxon>Arthropoda</taxon>
        <taxon>Crustacea</taxon>
        <taxon>Oligostraca</taxon>
        <taxon>Ostracoda</taxon>
        <taxon>Podocopa</taxon>
        <taxon>Podocopida</taxon>
        <taxon>Cytherocopina</taxon>
        <taxon>Cytheroidea</taxon>
        <taxon>Cytherideidae</taxon>
        <taxon>Cyprideis</taxon>
    </lineage>
</organism>
<protein>
    <submittedName>
        <fullName evidence="9">Uncharacterized protein</fullName>
    </submittedName>
</protein>
<feature type="compositionally biased region" description="Low complexity" evidence="8">
    <location>
        <begin position="15"/>
        <end position="35"/>
    </location>
</feature>
<feature type="compositionally biased region" description="Basic and acidic residues" evidence="8">
    <location>
        <begin position="1006"/>
        <end position="1019"/>
    </location>
</feature>
<dbReference type="PANTHER" id="PTHR14418">
    <property type="entry name" value="CONDENSIN COMPLEX SUBUNIT 3-RELATED"/>
    <property type="match status" value="1"/>
</dbReference>
<dbReference type="InterPro" id="IPR025977">
    <property type="entry name" value="Cnd3_C"/>
</dbReference>
<feature type="region of interest" description="Disordered" evidence="8">
    <location>
        <begin position="1039"/>
        <end position="1071"/>
    </location>
</feature>
<proteinExistence type="inferred from homology"/>
<evidence type="ECO:0000313" key="9">
    <source>
        <dbReference type="EMBL" id="CAD7225124.1"/>
    </source>
</evidence>
<feature type="compositionally biased region" description="Basic and acidic residues" evidence="8">
    <location>
        <begin position="36"/>
        <end position="63"/>
    </location>
</feature>
<dbReference type="AlphaFoldDB" id="A0A7R8W9K8"/>
<name>A0A7R8W9K8_9CRUS</name>
<feature type="region of interest" description="Disordered" evidence="8">
    <location>
        <begin position="568"/>
        <end position="590"/>
    </location>
</feature>
<dbReference type="GO" id="GO:0000796">
    <property type="term" value="C:condensin complex"/>
    <property type="evidence" value="ECO:0007669"/>
    <property type="project" value="InterPro"/>
</dbReference>
<keyword evidence="3" id="KW-0158">Chromosome</keyword>
<dbReference type="Gene3D" id="1.25.10.10">
    <property type="entry name" value="Leucine-rich Repeat Variant"/>
    <property type="match status" value="1"/>
</dbReference>
<dbReference type="SUPFAM" id="SSF48371">
    <property type="entry name" value="ARM repeat"/>
    <property type="match status" value="1"/>
</dbReference>
<keyword evidence="4" id="KW-0132">Cell division</keyword>
<comment type="subcellular location">
    <subcellularLocation>
        <location evidence="1">Chromosome</location>
    </subcellularLocation>
</comment>
<evidence type="ECO:0000256" key="2">
    <source>
        <dbReference type="ARBA" id="ARBA00006533"/>
    </source>
</evidence>
<keyword evidence="6" id="KW-0226">DNA condensation</keyword>
<evidence type="ECO:0000256" key="8">
    <source>
        <dbReference type="SAM" id="MobiDB-lite"/>
    </source>
</evidence>
<evidence type="ECO:0000256" key="4">
    <source>
        <dbReference type="ARBA" id="ARBA00022618"/>
    </source>
</evidence>
<dbReference type="InterPro" id="IPR016024">
    <property type="entry name" value="ARM-type_fold"/>
</dbReference>
<keyword evidence="7" id="KW-0131">Cell cycle</keyword>
<dbReference type="GO" id="GO:0051301">
    <property type="term" value="P:cell division"/>
    <property type="evidence" value="ECO:0007669"/>
    <property type="project" value="UniProtKB-KW"/>
</dbReference>
<reference evidence="9" key="1">
    <citation type="submission" date="2020-11" db="EMBL/GenBank/DDBJ databases">
        <authorList>
            <person name="Tran Van P."/>
        </authorList>
    </citation>
    <scope>NUCLEOTIDE SEQUENCE</scope>
</reference>
<evidence type="ECO:0000256" key="7">
    <source>
        <dbReference type="ARBA" id="ARBA00023306"/>
    </source>
</evidence>
<evidence type="ECO:0000256" key="5">
    <source>
        <dbReference type="ARBA" id="ARBA00022776"/>
    </source>
</evidence>
<dbReference type="InterPro" id="IPR011989">
    <property type="entry name" value="ARM-like"/>
</dbReference>
<dbReference type="PANTHER" id="PTHR14418:SF5">
    <property type="entry name" value="CONDENSIN COMPLEX SUBUNIT 3"/>
    <property type="match status" value="1"/>
</dbReference>
<evidence type="ECO:0000256" key="6">
    <source>
        <dbReference type="ARBA" id="ARBA00023067"/>
    </source>
</evidence>
<accession>A0A7R8W9K8</accession>
<feature type="compositionally biased region" description="Polar residues" evidence="8">
    <location>
        <begin position="579"/>
        <end position="590"/>
    </location>
</feature>
<feature type="region of interest" description="Disordered" evidence="8">
    <location>
        <begin position="1"/>
        <end position="63"/>
    </location>
</feature>
<evidence type="ECO:0000256" key="1">
    <source>
        <dbReference type="ARBA" id="ARBA00004286"/>
    </source>
</evidence>
<dbReference type="GO" id="GO:0007076">
    <property type="term" value="P:mitotic chromosome condensation"/>
    <property type="evidence" value="ECO:0007669"/>
    <property type="project" value="InterPro"/>
</dbReference>
<dbReference type="EMBL" id="OB660505">
    <property type="protein sequence ID" value="CAD7225124.1"/>
    <property type="molecule type" value="Genomic_DNA"/>
</dbReference>
<dbReference type="Pfam" id="PF12719">
    <property type="entry name" value="Cnd3"/>
    <property type="match status" value="2"/>
</dbReference>
<dbReference type="GO" id="GO:0000793">
    <property type="term" value="C:condensed chromosome"/>
    <property type="evidence" value="ECO:0007669"/>
    <property type="project" value="TreeGrafter"/>
</dbReference>
<sequence>MPRKRRRDFAKTALSPRSNQPSSSTSGASTSSADCSHSHAEEPCKGDTAAKSRGKGAVDAENKRSRPFANQIYQTREYEAMIEPLIDVSKEKVTSVEAASTLLQMFETMKTLTMYADPDYRTNALNLLAAIIVRLPPGEEMDPPDDILDELVRIVLERMDDREARVRVAAVRCAHRLQLEDKAASVRKEVVMFLAKRVKYTSMNIKKRTHALNVLRTEQSTVVFSAVENHLLPNWLIFFEGDLLKLMSSFDVSDGDGRKALKFMFAHFAKTDPSKVVDRLAEFVEPLPRGSSTSQTPGAASSANASVMEESIKTLRVTENDRVPLVIPPGRLDKNVAFYWLSCIEQFQEDFPESEHNFQPQTLTSLAKYVKTFIHDLPEPVPCDQALISQFLLRMGYCYGMDDEYGRKEWLETLKDLLMLPKVVDNFLDPIVPLMYKMTSPSRFSSITKMLLDTIPLMCANQVQLEVSSTCSLSVADVSQVHTGIRFGPGRARGTGVARISKIQETDRDLRMRECNLVVLINDYRDQLETHIAEKQFLLANQMNMKISEAQEELDSLRKDIENLRKKLESEEEEMQVPEASSSPRQSTRKSVANIDSMLAIRLAMQTLRVTLAQEHPNFRKFSDVEKGRHLKYSAHMESLLDTWIKPAITNPNPSIRGDAFLNLGYFCFRNSDLASQQFPLIVEVKENRNVLTQVVDNVVRILLWGRSSSSLLVRDLMVLVFHPEFQAMKEPMAIMDRFVPRFACISPANQQLLARCTVSILKSLISLSREQKTIDLKEATRNLIDLTTKAALSERTREYDSTSSHCILARSLLEFIMGDPQSVYAKHFISMLPMLELSLECQELFELRDPLRVILANDEPKTRAIILFFNSLKKTGAGYTKAREEYNRKGGFFATLTDDNVAGVNQPTTQGSSSVVNETNVSGLSAGAGVSRNISAALSSATSFEGASVESQESGEMDGKFYGRYRRFVEHFIKKSNERHSLVLEPTLDMEDVEADCQTQQPASLKKDNEQIKKERRERRIAGKRKLIVASDTHLVESDTENEIEEFSSLPSTSGEEGNIIEMIPDTSSE</sequence>
<keyword evidence="5" id="KW-0498">Mitosis</keyword>
<evidence type="ECO:0000256" key="3">
    <source>
        <dbReference type="ARBA" id="ARBA00022454"/>
    </source>
</evidence>